<dbReference type="EMBL" id="JANBTW010000045">
    <property type="protein sequence ID" value="KAJ2675761.1"/>
    <property type="molecule type" value="Genomic_DNA"/>
</dbReference>
<evidence type="ECO:0000313" key="3">
    <source>
        <dbReference type="Proteomes" id="UP001151518"/>
    </source>
</evidence>
<dbReference type="Proteomes" id="UP001151518">
    <property type="component" value="Unassembled WGS sequence"/>
</dbReference>
<reference evidence="2" key="1">
    <citation type="submission" date="2022-07" db="EMBL/GenBank/DDBJ databases">
        <title>Phylogenomic reconstructions and comparative analyses of Kickxellomycotina fungi.</title>
        <authorList>
            <person name="Reynolds N.K."/>
            <person name="Stajich J.E."/>
            <person name="Barry K."/>
            <person name="Grigoriev I.V."/>
            <person name="Crous P."/>
            <person name="Smith M.E."/>
        </authorList>
    </citation>
    <scope>NUCLEOTIDE SEQUENCE</scope>
    <source>
        <strain evidence="2">NRRL 3115</strain>
    </source>
</reference>
<feature type="region of interest" description="Disordered" evidence="1">
    <location>
        <begin position="149"/>
        <end position="180"/>
    </location>
</feature>
<evidence type="ECO:0000313" key="2">
    <source>
        <dbReference type="EMBL" id="KAJ2675761.1"/>
    </source>
</evidence>
<dbReference type="AlphaFoldDB" id="A0A9W8G5M8"/>
<comment type="caution">
    <text evidence="2">The sequence shown here is derived from an EMBL/GenBank/DDBJ whole genome shotgun (WGS) entry which is preliminary data.</text>
</comment>
<proteinExistence type="predicted"/>
<protein>
    <submittedName>
        <fullName evidence="2">Uncharacterized protein</fullName>
    </submittedName>
</protein>
<accession>A0A9W8G5M8</accession>
<feature type="compositionally biased region" description="Polar residues" evidence="1">
    <location>
        <begin position="159"/>
        <end position="180"/>
    </location>
</feature>
<dbReference type="OrthoDB" id="5554021at2759"/>
<name>A0A9W8G5M8_9FUNG</name>
<organism evidence="2 3">
    <name type="scientific">Coemansia spiralis</name>
    <dbReference type="NCBI Taxonomy" id="417178"/>
    <lineage>
        <taxon>Eukaryota</taxon>
        <taxon>Fungi</taxon>
        <taxon>Fungi incertae sedis</taxon>
        <taxon>Zoopagomycota</taxon>
        <taxon>Kickxellomycotina</taxon>
        <taxon>Kickxellomycetes</taxon>
        <taxon>Kickxellales</taxon>
        <taxon>Kickxellaceae</taxon>
        <taxon>Coemansia</taxon>
    </lineage>
</organism>
<gene>
    <name evidence="2" type="ORF">GGI25_003855</name>
</gene>
<sequence>MFCQNYNSASTSNGFTNKTNFHTYPRNTQSSTPLHLNLNTVVHPELGNICGPQNTHPTTFPRINSPSSLRNKIYGVDLRSSTFAGTDERGASFSHATPRDCIRSFALGDASTASGRWSYHEPSTQQQRGNGFATEAAARNLHRTAYTGSVTGHLRKTSDPTPNSKVSRPTKSENPTKTPIHSNLYYKDEMLNEREIANQEFESSDEEDFLDPVRGYAGDMILQQKLIQQQQRSIFDLNLRVKMLTNAMDSKTKEPYDALVDDFGRTCASNRRANREIEQLRSDIQEPKEHCKKLEEVVANPVPCSLPHKTSAADQGLVAHLEDKLLRARQALGAERTLSKQLEDKASQFKYKARMHEDELAWTCLALEAKKAVVKKLTGGMAHVAAPVIATEIDSSNGSSSSTSVNNELIELKANFEALQCHANVLDQGMSNLACKLDMVTTPLSSNNNSWDGTLAANSTDTGSQYSSLQMRNSAAKNTRFVRFMHKLRRLAH</sequence>
<evidence type="ECO:0000256" key="1">
    <source>
        <dbReference type="SAM" id="MobiDB-lite"/>
    </source>
</evidence>